<organism evidence="1 2">
    <name type="scientific">Triticum urartu</name>
    <name type="common">Red wild einkorn</name>
    <name type="synonym">Crithodium urartu</name>
    <dbReference type="NCBI Taxonomy" id="4572"/>
    <lineage>
        <taxon>Eukaryota</taxon>
        <taxon>Viridiplantae</taxon>
        <taxon>Streptophyta</taxon>
        <taxon>Embryophyta</taxon>
        <taxon>Tracheophyta</taxon>
        <taxon>Spermatophyta</taxon>
        <taxon>Magnoliopsida</taxon>
        <taxon>Liliopsida</taxon>
        <taxon>Poales</taxon>
        <taxon>Poaceae</taxon>
        <taxon>BOP clade</taxon>
        <taxon>Pooideae</taxon>
        <taxon>Triticodae</taxon>
        <taxon>Triticeae</taxon>
        <taxon>Triticinae</taxon>
        <taxon>Triticum</taxon>
    </lineage>
</organism>
<name>A0A8R7TG77_TRIUA</name>
<reference evidence="2" key="1">
    <citation type="journal article" date="2013" name="Nature">
        <title>Draft genome of the wheat A-genome progenitor Triticum urartu.</title>
        <authorList>
            <person name="Ling H.Q."/>
            <person name="Zhao S."/>
            <person name="Liu D."/>
            <person name="Wang J."/>
            <person name="Sun H."/>
            <person name="Zhang C."/>
            <person name="Fan H."/>
            <person name="Li D."/>
            <person name="Dong L."/>
            <person name="Tao Y."/>
            <person name="Gao C."/>
            <person name="Wu H."/>
            <person name="Li Y."/>
            <person name="Cui Y."/>
            <person name="Guo X."/>
            <person name="Zheng S."/>
            <person name="Wang B."/>
            <person name="Yu K."/>
            <person name="Liang Q."/>
            <person name="Yang W."/>
            <person name="Lou X."/>
            <person name="Chen J."/>
            <person name="Feng M."/>
            <person name="Jian J."/>
            <person name="Zhang X."/>
            <person name="Luo G."/>
            <person name="Jiang Y."/>
            <person name="Liu J."/>
            <person name="Wang Z."/>
            <person name="Sha Y."/>
            <person name="Zhang B."/>
            <person name="Wu H."/>
            <person name="Tang D."/>
            <person name="Shen Q."/>
            <person name="Xue P."/>
            <person name="Zou S."/>
            <person name="Wang X."/>
            <person name="Liu X."/>
            <person name="Wang F."/>
            <person name="Yang Y."/>
            <person name="An X."/>
            <person name="Dong Z."/>
            <person name="Zhang K."/>
            <person name="Zhang X."/>
            <person name="Luo M.C."/>
            <person name="Dvorak J."/>
            <person name="Tong Y."/>
            <person name="Wang J."/>
            <person name="Yang H."/>
            <person name="Li Z."/>
            <person name="Wang D."/>
            <person name="Zhang A."/>
            <person name="Wang J."/>
        </authorList>
    </citation>
    <scope>NUCLEOTIDE SEQUENCE</scope>
    <source>
        <strain evidence="2">cv. G1812</strain>
    </source>
</reference>
<evidence type="ECO:0000313" key="1">
    <source>
        <dbReference type="EnsemblPlants" id="TuG1812G0200002241.01.T06"/>
    </source>
</evidence>
<keyword evidence="2" id="KW-1185">Reference proteome</keyword>
<dbReference type="EnsemblPlants" id="TuG1812G0200002241.01.T06">
    <property type="protein sequence ID" value="TuG1812G0200002241.01.T06"/>
    <property type="gene ID" value="TuG1812G0200002241.01"/>
</dbReference>
<protein>
    <submittedName>
        <fullName evidence="1">Uncharacterized protein</fullName>
    </submittedName>
</protein>
<dbReference type="AlphaFoldDB" id="A0A8R7TG77"/>
<proteinExistence type="predicted"/>
<sequence length="139" mass="15299">MEGASGTSYVGMNHQLKGVIGKYFVECNGKAKNDTPWRSNSKIRQEQSDGTSLLRVGVHQVASLPAASNLTHVYGAYVPENSNGSDHTYEGNQVGLDAPFIRNVDENYPSSPGMRLCGYSNHNFQWHRHVLINKMGSSE</sequence>
<accession>A0A8R7TG77</accession>
<reference evidence="1" key="3">
    <citation type="submission" date="2022-06" db="UniProtKB">
        <authorList>
            <consortium name="EnsemblPlants"/>
        </authorList>
    </citation>
    <scope>IDENTIFICATION</scope>
</reference>
<dbReference type="Proteomes" id="UP000015106">
    <property type="component" value="Chromosome 2"/>
</dbReference>
<evidence type="ECO:0000313" key="2">
    <source>
        <dbReference type="Proteomes" id="UP000015106"/>
    </source>
</evidence>
<dbReference type="Gramene" id="TuG1812G0200002241.01.T06">
    <property type="protein sequence ID" value="TuG1812G0200002241.01.T06"/>
    <property type="gene ID" value="TuG1812G0200002241.01"/>
</dbReference>
<reference evidence="1" key="2">
    <citation type="submission" date="2018-03" db="EMBL/GenBank/DDBJ databases">
        <title>The Triticum urartu genome reveals the dynamic nature of wheat genome evolution.</title>
        <authorList>
            <person name="Ling H."/>
            <person name="Ma B."/>
            <person name="Shi X."/>
            <person name="Liu H."/>
            <person name="Dong L."/>
            <person name="Sun H."/>
            <person name="Cao Y."/>
            <person name="Gao Q."/>
            <person name="Zheng S."/>
            <person name="Li Y."/>
            <person name="Yu Y."/>
            <person name="Du H."/>
            <person name="Qi M."/>
            <person name="Li Y."/>
            <person name="Yu H."/>
            <person name="Cui Y."/>
            <person name="Wang N."/>
            <person name="Chen C."/>
            <person name="Wu H."/>
            <person name="Zhao Y."/>
            <person name="Zhang J."/>
            <person name="Li Y."/>
            <person name="Zhou W."/>
            <person name="Zhang B."/>
            <person name="Hu W."/>
            <person name="Eijk M."/>
            <person name="Tang J."/>
            <person name="Witsenboer H."/>
            <person name="Zhao S."/>
            <person name="Li Z."/>
            <person name="Zhang A."/>
            <person name="Wang D."/>
            <person name="Liang C."/>
        </authorList>
    </citation>
    <scope>NUCLEOTIDE SEQUENCE [LARGE SCALE GENOMIC DNA]</scope>
    <source>
        <strain evidence="1">cv. G1812</strain>
    </source>
</reference>